<sequence>MLRDPAGPGQPEDQCQSGHHTARDKGNVRSVGSVKRSSSKCWRSGRFWMISPPWICGAVCQLLVKGAVYSSVVRNGEFLVRHNDWDAAGHSFTRLVAARTRRLRIKTSSSLRHFSDQRHRR</sequence>
<protein>
    <submittedName>
        <fullName evidence="2">(northern house mosquito) hypothetical protein</fullName>
    </submittedName>
</protein>
<dbReference type="EMBL" id="HBUE01134887">
    <property type="protein sequence ID" value="CAG6498252.1"/>
    <property type="molecule type" value="Transcribed_RNA"/>
</dbReference>
<dbReference type="AlphaFoldDB" id="A0A8D8G7Z9"/>
<feature type="region of interest" description="Disordered" evidence="1">
    <location>
        <begin position="1"/>
        <end position="36"/>
    </location>
</feature>
<organism evidence="2">
    <name type="scientific">Culex pipiens</name>
    <name type="common">House mosquito</name>
    <dbReference type="NCBI Taxonomy" id="7175"/>
    <lineage>
        <taxon>Eukaryota</taxon>
        <taxon>Metazoa</taxon>
        <taxon>Ecdysozoa</taxon>
        <taxon>Arthropoda</taxon>
        <taxon>Hexapoda</taxon>
        <taxon>Insecta</taxon>
        <taxon>Pterygota</taxon>
        <taxon>Neoptera</taxon>
        <taxon>Endopterygota</taxon>
        <taxon>Diptera</taxon>
        <taxon>Nematocera</taxon>
        <taxon>Culicoidea</taxon>
        <taxon>Culicidae</taxon>
        <taxon>Culicinae</taxon>
        <taxon>Culicini</taxon>
        <taxon>Culex</taxon>
        <taxon>Culex</taxon>
    </lineage>
</organism>
<dbReference type="EMBL" id="HBUE01134886">
    <property type="protein sequence ID" value="CAG6498251.1"/>
    <property type="molecule type" value="Transcribed_RNA"/>
</dbReference>
<accession>A0A8D8G7Z9</accession>
<reference evidence="2" key="1">
    <citation type="submission" date="2021-05" db="EMBL/GenBank/DDBJ databases">
        <authorList>
            <person name="Alioto T."/>
            <person name="Alioto T."/>
            <person name="Gomez Garrido J."/>
        </authorList>
    </citation>
    <scope>NUCLEOTIDE SEQUENCE</scope>
</reference>
<name>A0A8D8G7Z9_CULPI</name>
<proteinExistence type="predicted"/>
<evidence type="ECO:0000256" key="1">
    <source>
        <dbReference type="SAM" id="MobiDB-lite"/>
    </source>
</evidence>
<evidence type="ECO:0000313" key="2">
    <source>
        <dbReference type="EMBL" id="CAG6498251.1"/>
    </source>
</evidence>